<evidence type="ECO:0000259" key="1">
    <source>
        <dbReference type="Pfam" id="PF03976"/>
    </source>
</evidence>
<gene>
    <name evidence="2" type="primary">pap</name>
    <name evidence="2" type="ORF">LMS43_09010</name>
</gene>
<dbReference type="Pfam" id="PF03976">
    <property type="entry name" value="PPK2"/>
    <property type="match status" value="2"/>
</dbReference>
<dbReference type="Proteomes" id="UP001168613">
    <property type="component" value="Unassembled WGS sequence"/>
</dbReference>
<comment type="caution">
    <text evidence="2">The sequence shown here is derived from an EMBL/GenBank/DDBJ whole genome shotgun (WGS) entry which is preliminary data.</text>
</comment>
<feature type="domain" description="Polyphosphate kinase-2-related" evidence="1">
    <location>
        <begin position="270"/>
        <end position="491"/>
    </location>
</feature>
<sequence length="516" mass="59719">MKRSFELAEQDPHTDHAWAQEKLNELRPLLLHWQQERLEKADQALLIVVAGMDGVGKGSAVNTLNTWLDPRHVHTLAFSEPTEEEIMRPAMWRYWNSLPAKGQTGLVFGSWYGALMNELQSKHGDPIKLDRYVRVIKQFEAELAYQGVKILKLWFHSSQQAQAQRCQDLLANPDTAWRVTKKDLKVQKKFKQIRRAAMETITLTHTSHAPWVMVPSADPFTRDLTVAQAVLNAMQKPVQSQEVEAPEYLDWPLAKPPLELRALKQVKSPMSKEHYEKELLHWQARISKAVRGKAFQSHSLIILFEGEDAAGKGGAIKRLTAALDVRDYDVHPIAAPAAYELARPYLWRFWTRLPRHKKIAIFDRSWYGRVLVERVEKLAPVAAWKRSYAEINNFEAQLVANSTLVLKFWLSVSKDEQLRRFQERETSPLKTYKITEEDWRNRGKWNAYRTAAQDMLDHTHTGYAPWHLVASNDKRTARIQILKQVCEVLESLQHAHSDTYLRLTEPEPTQLINEQV</sequence>
<name>A0ABT8EJG0_9BURK</name>
<evidence type="ECO:0000313" key="3">
    <source>
        <dbReference type="Proteomes" id="UP001168613"/>
    </source>
</evidence>
<dbReference type="InterPro" id="IPR027417">
    <property type="entry name" value="P-loop_NTPase"/>
</dbReference>
<dbReference type="PANTHER" id="PTHR34383">
    <property type="entry name" value="POLYPHOSPHATE:AMP PHOSPHOTRANSFERASE-RELATED"/>
    <property type="match status" value="1"/>
</dbReference>
<protein>
    <submittedName>
        <fullName evidence="2">Polyphosphate:AMP phosphotransferase</fullName>
    </submittedName>
</protein>
<proteinExistence type="predicted"/>
<dbReference type="InterPro" id="IPR022489">
    <property type="entry name" value="PolyP_AMP_Tfrase"/>
</dbReference>
<evidence type="ECO:0000313" key="2">
    <source>
        <dbReference type="EMBL" id="MDN4121426.1"/>
    </source>
</evidence>
<dbReference type="RefSeq" id="WP_266124106.1">
    <property type="nucleotide sequence ID" value="NZ_JAJHNU010000002.1"/>
</dbReference>
<dbReference type="InterPro" id="IPR022488">
    <property type="entry name" value="PPK2-related"/>
</dbReference>
<keyword evidence="3" id="KW-1185">Reference proteome</keyword>
<feature type="domain" description="Polyphosphate kinase-2-related" evidence="1">
    <location>
        <begin position="19"/>
        <end position="237"/>
    </location>
</feature>
<dbReference type="PANTHER" id="PTHR34383:SF3">
    <property type="entry name" value="POLYPHOSPHATE:AMP PHOSPHOTRANSFERASE"/>
    <property type="match status" value="1"/>
</dbReference>
<dbReference type="Gene3D" id="3.40.50.300">
    <property type="entry name" value="P-loop containing nucleotide triphosphate hydrolases"/>
    <property type="match status" value="2"/>
</dbReference>
<dbReference type="SUPFAM" id="SSF52540">
    <property type="entry name" value="P-loop containing nucleoside triphosphate hydrolases"/>
    <property type="match status" value="2"/>
</dbReference>
<dbReference type="EMBL" id="JAJHNU010000002">
    <property type="protein sequence ID" value="MDN4121426.1"/>
    <property type="molecule type" value="Genomic_DNA"/>
</dbReference>
<reference evidence="2" key="1">
    <citation type="submission" date="2021-11" db="EMBL/GenBank/DDBJ databases">
        <title>Draft genome sequence of Alcaligenes endophyticus type strain CCUG 75668T.</title>
        <authorList>
            <person name="Salva-Serra F."/>
            <person name="Duran R.E."/>
            <person name="Seeger M."/>
            <person name="Moore E.R.B."/>
            <person name="Jaen-Luchoro D."/>
        </authorList>
    </citation>
    <scope>NUCLEOTIDE SEQUENCE</scope>
    <source>
        <strain evidence="2">CCUG 75668</strain>
    </source>
</reference>
<organism evidence="2 3">
    <name type="scientific">Alcaligenes endophyticus</name>
    <dbReference type="NCBI Taxonomy" id="1929088"/>
    <lineage>
        <taxon>Bacteria</taxon>
        <taxon>Pseudomonadati</taxon>
        <taxon>Pseudomonadota</taxon>
        <taxon>Betaproteobacteria</taxon>
        <taxon>Burkholderiales</taxon>
        <taxon>Alcaligenaceae</taxon>
        <taxon>Alcaligenes</taxon>
    </lineage>
</organism>
<dbReference type="NCBIfam" id="TIGR03708">
    <property type="entry name" value="poly_P_AMP_trns"/>
    <property type="match status" value="1"/>
</dbReference>
<accession>A0ABT8EJG0</accession>